<evidence type="ECO:0000256" key="1">
    <source>
        <dbReference type="SAM" id="MobiDB-lite"/>
    </source>
</evidence>
<evidence type="ECO:0000313" key="5">
    <source>
        <dbReference type="Proteomes" id="UP000224507"/>
    </source>
</evidence>
<dbReference type="EMBL" id="CP021934">
    <property type="protein sequence ID" value="ASC03016.1"/>
    <property type="molecule type" value="Genomic_DNA"/>
</dbReference>
<dbReference type="RefSeq" id="WP_088337283.1">
    <property type="nucleotide sequence ID" value="NZ_CP021934.1"/>
</dbReference>
<feature type="compositionally biased region" description="Polar residues" evidence="1">
    <location>
        <begin position="257"/>
        <end position="267"/>
    </location>
</feature>
<organism evidence="2 4">
    <name type="scientific">Fusobacterium nucleatum subsp. polymorphum</name>
    <name type="common">Fusobacterium polymorphum</name>
    <dbReference type="NCBI Taxonomy" id="76857"/>
    <lineage>
        <taxon>Bacteria</taxon>
        <taxon>Fusobacteriati</taxon>
        <taxon>Fusobacteriota</taxon>
        <taxon>Fusobacteriia</taxon>
        <taxon>Fusobacteriales</taxon>
        <taxon>Fusobacteriaceae</taxon>
        <taxon>Fusobacterium</taxon>
    </lineage>
</organism>
<dbReference type="Pfam" id="PF13332">
    <property type="entry name" value="Fil_haemagg_2"/>
    <property type="match status" value="1"/>
</dbReference>
<proteinExistence type="predicted"/>
<feature type="compositionally biased region" description="Low complexity" evidence="1">
    <location>
        <begin position="237"/>
        <end position="248"/>
    </location>
</feature>
<evidence type="ECO:0008006" key="6">
    <source>
        <dbReference type="Google" id="ProtNLM"/>
    </source>
</evidence>
<evidence type="ECO:0000313" key="4">
    <source>
        <dbReference type="Proteomes" id="UP000196759"/>
    </source>
</evidence>
<dbReference type="Proteomes" id="UP000196759">
    <property type="component" value="Chromosome"/>
</dbReference>
<feature type="region of interest" description="Disordered" evidence="1">
    <location>
        <begin position="233"/>
        <end position="267"/>
    </location>
</feature>
<reference evidence="2 4" key="1">
    <citation type="submission" date="2017-06" db="EMBL/GenBank/DDBJ databases">
        <title>Draft genome sequence of Fusobacterium nucleatum subsp. polymorphum KCOM 1260 (=ChDC F218).</title>
        <authorList>
            <person name="Kook J.-K."/>
            <person name="Park S.-N."/>
            <person name="Lim Y.K."/>
            <person name="Roh H."/>
        </authorList>
    </citation>
    <scope>NUCLEOTIDE SEQUENCE [LARGE SCALE GENOMIC DNA]</scope>
    <source>
        <strain evidence="2">KCOM 1260</strain>
        <strain evidence="4">KCOM 1260 (ChDC F218)</strain>
    </source>
</reference>
<sequence>MKSGDILGGIASSTNTVTGVVSGLASNQGTKLPLSAVNKNNSDDDNDDDQNNQDNTVGKDNLKAAQATNNFYANVGVNLGFNKSSSNSNSHSESGVVTTIKGKNGNSSITYNNVKNIEYIGTQAQNTKFIYNNVENITKRAVELNNYSLSSSKSSGISTGVTIGYGDGVQTSVDAVKFSASKSKMNSNGTNFQNGRFVDVDEVHNNTKNMTLSGFNQEGGTVTGNIQNLTIESKQNTSTTTGSTKGGSLSIAPNGMPSGSANYSQTNGERKYVDNTTTFLIGDGSNLKVGKVDNTAGAIGTTENGKLSIDEYVGHNLENVDKSKTVGGSIGISTSGINSIGINYNDRKQEGITKNTVIGNVEIGKSSGAEINKDLASMTEVTKDRDFKTDINIESQTINYIKNPEAFKQDLKKAKNEIEDIGNVIENTVNPAGEDKRNFFKNLRAQRWNTSFYNVTGSRMEELSRQFKAGEIDENQLKEAVRELAKGYGKDIGIEYEVVYLDEKTMPKDSKGSTGSSYILDKKNRKVLIPIDVSKIEDINELLGTLTEEISHGKDALEGRQDKKVAEDETNKEKGLESLGRPANDYVKNKLGEDNNSKIKLSTDGIDLTNADVGEKVGDKANEGYKLFRYDLRLGINEDSIGTRDLKFTDKPYTEKEIQETINKIDEKKSYKVDWKKYNEDYEYREQTNYYFYQAKFFVKVKSIDKIDEGYIEITKDDGKKLKLTEIRVEEAIYHNVERKNGKLYFNFNENTRYKKYVNEDGYEVILDQNNKPVYDPIVVGTYNFHTYKSVVKNPIDFVSHLKDVNLWKKYGTGPNDPTTREEREEIGDLSFGRKIQKYYREIEKELNIRKKDSVSSNELKEIINKIEETAENKRKNEIYKMIN</sequence>
<feature type="region of interest" description="Disordered" evidence="1">
    <location>
        <begin position="31"/>
        <end position="57"/>
    </location>
</feature>
<feature type="region of interest" description="Disordered" evidence="1">
    <location>
        <begin position="554"/>
        <end position="580"/>
    </location>
</feature>
<dbReference type="EMBL" id="NIRO01000027">
    <property type="protein sequence ID" value="PHI10915.1"/>
    <property type="molecule type" value="Genomic_DNA"/>
</dbReference>
<evidence type="ECO:0000313" key="2">
    <source>
        <dbReference type="EMBL" id="ASC03016.1"/>
    </source>
</evidence>
<gene>
    <name evidence="2" type="ORF">CBG50_06665</name>
    <name evidence="3" type="ORF">CBG56_11710</name>
</gene>
<evidence type="ECO:0000313" key="3">
    <source>
        <dbReference type="EMBL" id="PHI10915.1"/>
    </source>
</evidence>
<reference evidence="3 5" key="2">
    <citation type="submission" date="2017-06" db="EMBL/GenBank/DDBJ databases">
        <title>Draft genome sequence of Fusobacterium nucleatum subsp. polymorphum KCOM 1274 (=ChDC F309).</title>
        <authorList>
            <person name="Kook J.-K."/>
            <person name="Park S.-N."/>
            <person name="Lim Y.K."/>
            <person name="Roh H."/>
        </authorList>
    </citation>
    <scope>NUCLEOTIDE SEQUENCE [LARGE SCALE GENOMIC DNA]</scope>
    <source>
        <strain evidence="3">KCOM 1274</strain>
        <strain evidence="5">KCOM 1274 (ChDC F309)</strain>
    </source>
</reference>
<dbReference type="Proteomes" id="UP000224507">
    <property type="component" value="Unassembled WGS sequence"/>
</dbReference>
<keyword evidence="4" id="KW-1185">Reference proteome</keyword>
<dbReference type="InterPro" id="IPR025157">
    <property type="entry name" value="Hemagglutinin_rpt"/>
</dbReference>
<dbReference type="AlphaFoldDB" id="A0A1Z3CJT9"/>
<accession>A0A1Z3CJT9</accession>
<name>A0A1Z3CJT9_FUSNP</name>
<feature type="compositionally biased region" description="Basic and acidic residues" evidence="1">
    <location>
        <begin position="554"/>
        <end position="576"/>
    </location>
</feature>
<protein>
    <recommendedName>
        <fullName evidence="6">Hemolysin</fullName>
    </recommendedName>
</protein>
<dbReference type="GO" id="GO:0003824">
    <property type="term" value="F:catalytic activity"/>
    <property type="evidence" value="ECO:0007669"/>
    <property type="project" value="UniProtKB-ARBA"/>
</dbReference>